<proteinExistence type="predicted"/>
<dbReference type="Proteomes" id="UP000323317">
    <property type="component" value="Unassembled WGS sequence"/>
</dbReference>
<name>A0A5D4KBG7_9BACI</name>
<sequence>MNENLLEILVRDLVAGLPSYKKEVYQYVVGVEDELASQSNTSEQFMSLLVKHAPHKQAAARFNMTYGQLMVLMREIESEIDEKLRQKESKAKWIDYSDHVKGNSGTRNNRSMQFLFMI</sequence>
<reference evidence="1 2" key="1">
    <citation type="submission" date="2019-08" db="EMBL/GenBank/DDBJ databases">
        <title>Bacillus genomes from the desert of Cuatro Cienegas, Coahuila.</title>
        <authorList>
            <person name="Olmedo-Alvarez G."/>
        </authorList>
    </citation>
    <scope>NUCLEOTIDE SEQUENCE [LARGE SCALE GENOMIC DNA]</scope>
    <source>
        <strain evidence="1 2">CH40_1T</strain>
    </source>
</reference>
<evidence type="ECO:0000313" key="1">
    <source>
        <dbReference type="EMBL" id="TYR74658.1"/>
    </source>
</evidence>
<comment type="caution">
    <text evidence="1">The sequence shown here is derived from an EMBL/GenBank/DDBJ whole genome shotgun (WGS) entry which is preliminary data.</text>
</comment>
<dbReference type="EMBL" id="VTEH01000011">
    <property type="protein sequence ID" value="TYR74658.1"/>
    <property type="molecule type" value="Genomic_DNA"/>
</dbReference>
<protein>
    <submittedName>
        <fullName evidence="1">Uncharacterized protein</fullName>
    </submittedName>
</protein>
<dbReference type="AlphaFoldDB" id="A0A5D4KBG7"/>
<gene>
    <name evidence="1" type="ORF">FZC79_14400</name>
</gene>
<dbReference type="RefSeq" id="WP_148947483.1">
    <property type="nucleotide sequence ID" value="NZ_VTEH01000011.1"/>
</dbReference>
<accession>A0A5D4KBG7</accession>
<evidence type="ECO:0000313" key="2">
    <source>
        <dbReference type="Proteomes" id="UP000323317"/>
    </source>
</evidence>
<organism evidence="1 2">
    <name type="scientific">Rossellomorea vietnamensis</name>
    <dbReference type="NCBI Taxonomy" id="218284"/>
    <lineage>
        <taxon>Bacteria</taxon>
        <taxon>Bacillati</taxon>
        <taxon>Bacillota</taxon>
        <taxon>Bacilli</taxon>
        <taxon>Bacillales</taxon>
        <taxon>Bacillaceae</taxon>
        <taxon>Rossellomorea</taxon>
    </lineage>
</organism>